<protein>
    <submittedName>
        <fullName evidence="7">LemA family protein</fullName>
    </submittedName>
</protein>
<evidence type="ECO:0000313" key="7">
    <source>
        <dbReference type="EMBL" id="QKJ19052.1"/>
    </source>
</evidence>
<dbReference type="InterPro" id="IPR007156">
    <property type="entry name" value="MamQ_LemA"/>
</dbReference>
<dbReference type="AlphaFoldDB" id="A0A7D4Q0A6"/>
<accession>A0A7D4Q0A6</accession>
<keyword evidence="4 6" id="KW-1133">Transmembrane helix</keyword>
<dbReference type="InterPro" id="IPR023353">
    <property type="entry name" value="LemA-like_dom_sf"/>
</dbReference>
<gene>
    <name evidence="7" type="ORF">HQM25_06460</name>
</gene>
<proteinExistence type="inferred from homology"/>
<reference evidence="7 8" key="1">
    <citation type="submission" date="2020-05" db="EMBL/GenBank/DDBJ databases">
        <title>Strain PA2F3 complete genome.</title>
        <authorList>
            <person name="Kim Y.-S."/>
            <person name="Kim S.-J."/>
            <person name="Jung H.-k."/>
            <person name="Kim S.-E."/>
            <person name="Kim K.-H."/>
        </authorList>
    </citation>
    <scope>NUCLEOTIDE SEQUENCE [LARGE SCALE GENOMIC DNA]</scope>
    <source>
        <strain evidence="7 8">PA2F3</strain>
    </source>
</reference>
<evidence type="ECO:0000256" key="4">
    <source>
        <dbReference type="ARBA" id="ARBA00022989"/>
    </source>
</evidence>
<dbReference type="RefSeq" id="WP_172989493.1">
    <property type="nucleotide sequence ID" value="NZ_CP054038.1"/>
</dbReference>
<dbReference type="Gene3D" id="1.20.1440.20">
    <property type="entry name" value="LemA-like domain"/>
    <property type="match status" value="1"/>
</dbReference>
<evidence type="ECO:0000256" key="1">
    <source>
        <dbReference type="ARBA" id="ARBA00004167"/>
    </source>
</evidence>
<dbReference type="Proteomes" id="UP000502498">
    <property type="component" value="Chromosome"/>
</dbReference>
<feature type="transmembrane region" description="Helical" evidence="6">
    <location>
        <begin position="7"/>
        <end position="23"/>
    </location>
</feature>
<organism evidence="7 8">
    <name type="scientific">Microbacterium hominis</name>
    <dbReference type="NCBI Taxonomy" id="162426"/>
    <lineage>
        <taxon>Bacteria</taxon>
        <taxon>Bacillati</taxon>
        <taxon>Actinomycetota</taxon>
        <taxon>Actinomycetes</taxon>
        <taxon>Micrococcales</taxon>
        <taxon>Microbacteriaceae</taxon>
        <taxon>Microbacterium</taxon>
    </lineage>
</organism>
<comment type="similarity">
    <text evidence="2">Belongs to the LemA family.</text>
</comment>
<dbReference type="PANTHER" id="PTHR34478:SF2">
    <property type="entry name" value="MEMBRANE PROTEIN"/>
    <property type="match status" value="1"/>
</dbReference>
<sequence length="188" mass="20388">MDWLIPVIIVVVLAAAVGIWLWVSCTSLVQLNARVDEAWADLTAQRARRAELAAALLVLVRGYAAHEKALLDGAAAACEASERAATPADAGSAEGAVQRTLKPLFAVAEGYPQLQSSPEFLRVQHSLAETEDKIQASRRFYNGGVRELNTKRTAFPAKMFAHRLGVEEREYFDLVGGTAVSAPPRVQF</sequence>
<evidence type="ECO:0000256" key="5">
    <source>
        <dbReference type="ARBA" id="ARBA00023136"/>
    </source>
</evidence>
<evidence type="ECO:0000256" key="2">
    <source>
        <dbReference type="ARBA" id="ARBA00008854"/>
    </source>
</evidence>
<dbReference type="EMBL" id="CP054038">
    <property type="protein sequence ID" value="QKJ19052.1"/>
    <property type="molecule type" value="Genomic_DNA"/>
</dbReference>
<keyword evidence="5 6" id="KW-0472">Membrane</keyword>
<evidence type="ECO:0000256" key="6">
    <source>
        <dbReference type="SAM" id="Phobius"/>
    </source>
</evidence>
<name>A0A7D4Q0A6_9MICO</name>
<evidence type="ECO:0000256" key="3">
    <source>
        <dbReference type="ARBA" id="ARBA00022692"/>
    </source>
</evidence>
<dbReference type="SUPFAM" id="SSF140478">
    <property type="entry name" value="LemA-like"/>
    <property type="match status" value="1"/>
</dbReference>
<keyword evidence="3 6" id="KW-0812">Transmembrane</keyword>
<dbReference type="PANTHER" id="PTHR34478">
    <property type="entry name" value="PROTEIN LEMA"/>
    <property type="match status" value="1"/>
</dbReference>
<evidence type="ECO:0000313" key="8">
    <source>
        <dbReference type="Proteomes" id="UP000502498"/>
    </source>
</evidence>
<dbReference type="Pfam" id="PF04011">
    <property type="entry name" value="LemA"/>
    <property type="match status" value="1"/>
</dbReference>
<dbReference type="GO" id="GO:0016020">
    <property type="term" value="C:membrane"/>
    <property type="evidence" value="ECO:0007669"/>
    <property type="project" value="UniProtKB-SubCell"/>
</dbReference>
<comment type="subcellular location">
    <subcellularLocation>
        <location evidence="1">Membrane</location>
        <topology evidence="1">Single-pass membrane protein</topology>
    </subcellularLocation>
</comment>